<keyword evidence="1" id="KW-1133">Transmembrane helix</keyword>
<dbReference type="Proteomes" id="UP000049455">
    <property type="component" value="Unassembled WGS sequence"/>
</dbReference>
<name>A0A0M7B694_9RHOB</name>
<evidence type="ECO:0000313" key="3">
    <source>
        <dbReference type="Proteomes" id="UP000049455"/>
    </source>
</evidence>
<organism evidence="2 3">
    <name type="scientific">Jannaschia seosinensis</name>
    <dbReference type="NCBI Taxonomy" id="313367"/>
    <lineage>
        <taxon>Bacteria</taxon>
        <taxon>Pseudomonadati</taxon>
        <taxon>Pseudomonadota</taxon>
        <taxon>Alphaproteobacteria</taxon>
        <taxon>Rhodobacterales</taxon>
        <taxon>Roseobacteraceae</taxon>
        <taxon>Jannaschia</taxon>
    </lineage>
</organism>
<feature type="transmembrane region" description="Helical" evidence="1">
    <location>
        <begin position="7"/>
        <end position="26"/>
    </location>
</feature>
<accession>A0A0M7B694</accession>
<keyword evidence="1" id="KW-0472">Membrane</keyword>
<keyword evidence="3" id="KW-1185">Reference proteome</keyword>
<sequence>MASRSVWLYRLLFVVLAVTVLFFQLLPFGAGTGSVPGPELTVCLIAAWVLRRPDYVPVWLLLPLLLLDDVLLMRPLGLWTLIVLLMSEYLRRRVDHAEVLPFWSEVGLVAACIAVAFLADHLALVLLLAERPPFLGQALHALATIVFYPPVAIFSQLIGVRRLAPGEMDSLGTRA</sequence>
<dbReference type="RefSeq" id="WP_055661781.1">
    <property type="nucleotide sequence ID" value="NZ_CYPR01000001.1"/>
</dbReference>
<protein>
    <recommendedName>
        <fullName evidence="4">Rod shape-determining protein MreD</fullName>
    </recommendedName>
</protein>
<feature type="transmembrane region" description="Helical" evidence="1">
    <location>
        <begin position="141"/>
        <end position="160"/>
    </location>
</feature>
<dbReference type="STRING" id="313367.JSE7799_00022"/>
<feature type="transmembrane region" description="Helical" evidence="1">
    <location>
        <begin position="106"/>
        <end position="129"/>
    </location>
</feature>
<dbReference type="EMBL" id="CYPR01000001">
    <property type="protein sequence ID" value="CUH07478.1"/>
    <property type="molecule type" value="Genomic_DNA"/>
</dbReference>
<dbReference type="AlphaFoldDB" id="A0A0M7B694"/>
<proteinExistence type="predicted"/>
<keyword evidence="1" id="KW-0812">Transmembrane</keyword>
<feature type="transmembrane region" description="Helical" evidence="1">
    <location>
        <begin position="58"/>
        <end position="85"/>
    </location>
</feature>
<gene>
    <name evidence="2" type="ORF">JSE7799_00022</name>
</gene>
<dbReference type="OrthoDB" id="7629477at2"/>
<evidence type="ECO:0008006" key="4">
    <source>
        <dbReference type="Google" id="ProtNLM"/>
    </source>
</evidence>
<reference evidence="2 3" key="1">
    <citation type="submission" date="2015-09" db="EMBL/GenBank/DDBJ databases">
        <authorList>
            <person name="Jackson K.R."/>
            <person name="Lunt B.L."/>
            <person name="Fisher J.N.B."/>
            <person name="Gardner A.V."/>
            <person name="Bailey M.E."/>
            <person name="Deus L.M."/>
            <person name="Earl A.S."/>
            <person name="Gibby P.D."/>
            <person name="Hartmann K.A."/>
            <person name="Liu J.E."/>
            <person name="Manci A.M."/>
            <person name="Nielsen D.A."/>
            <person name="Solomon M.B."/>
            <person name="Breakwell D.P."/>
            <person name="Burnett S.H."/>
            <person name="Grose J.H."/>
        </authorList>
    </citation>
    <scope>NUCLEOTIDE SEQUENCE [LARGE SCALE GENOMIC DNA]</scope>
    <source>
        <strain evidence="2 3">CECT 7799</strain>
    </source>
</reference>
<evidence type="ECO:0000313" key="2">
    <source>
        <dbReference type="EMBL" id="CUH07478.1"/>
    </source>
</evidence>
<evidence type="ECO:0000256" key="1">
    <source>
        <dbReference type="SAM" id="Phobius"/>
    </source>
</evidence>